<dbReference type="EMBL" id="ML213604">
    <property type="protein sequence ID" value="TFK38090.1"/>
    <property type="molecule type" value="Genomic_DNA"/>
</dbReference>
<reference evidence="2 3" key="1">
    <citation type="journal article" date="2019" name="Nat. Ecol. Evol.">
        <title>Megaphylogeny resolves global patterns of mushroom evolution.</title>
        <authorList>
            <person name="Varga T."/>
            <person name="Krizsan K."/>
            <person name="Foldi C."/>
            <person name="Dima B."/>
            <person name="Sanchez-Garcia M."/>
            <person name="Sanchez-Ramirez S."/>
            <person name="Szollosi G.J."/>
            <person name="Szarkandi J.G."/>
            <person name="Papp V."/>
            <person name="Albert L."/>
            <person name="Andreopoulos W."/>
            <person name="Angelini C."/>
            <person name="Antonin V."/>
            <person name="Barry K.W."/>
            <person name="Bougher N.L."/>
            <person name="Buchanan P."/>
            <person name="Buyck B."/>
            <person name="Bense V."/>
            <person name="Catcheside P."/>
            <person name="Chovatia M."/>
            <person name="Cooper J."/>
            <person name="Damon W."/>
            <person name="Desjardin D."/>
            <person name="Finy P."/>
            <person name="Geml J."/>
            <person name="Haridas S."/>
            <person name="Hughes K."/>
            <person name="Justo A."/>
            <person name="Karasinski D."/>
            <person name="Kautmanova I."/>
            <person name="Kiss B."/>
            <person name="Kocsube S."/>
            <person name="Kotiranta H."/>
            <person name="LaButti K.M."/>
            <person name="Lechner B.E."/>
            <person name="Liimatainen K."/>
            <person name="Lipzen A."/>
            <person name="Lukacs Z."/>
            <person name="Mihaltcheva S."/>
            <person name="Morgado L.N."/>
            <person name="Niskanen T."/>
            <person name="Noordeloos M.E."/>
            <person name="Ohm R.A."/>
            <person name="Ortiz-Santana B."/>
            <person name="Ovrebo C."/>
            <person name="Racz N."/>
            <person name="Riley R."/>
            <person name="Savchenko A."/>
            <person name="Shiryaev A."/>
            <person name="Soop K."/>
            <person name="Spirin V."/>
            <person name="Szebenyi C."/>
            <person name="Tomsovsky M."/>
            <person name="Tulloss R.E."/>
            <person name="Uehling J."/>
            <person name="Grigoriev I.V."/>
            <person name="Vagvolgyi C."/>
            <person name="Papp T."/>
            <person name="Martin F.M."/>
            <person name="Miettinen O."/>
            <person name="Hibbett D.S."/>
            <person name="Nagy L.G."/>
        </authorList>
    </citation>
    <scope>NUCLEOTIDE SEQUENCE [LARGE SCALE GENOMIC DNA]</scope>
    <source>
        <strain evidence="2 3">CBS 166.37</strain>
    </source>
</reference>
<keyword evidence="1" id="KW-0472">Membrane</keyword>
<sequence length="64" mass="6971">MISSRILRNVQSGNKLMHGQSPTSRGMFMGAGVLVGVTILVYYAGYESEGRVSRQRNKVQAVPS</sequence>
<keyword evidence="1" id="KW-0812">Transmembrane</keyword>
<protein>
    <submittedName>
        <fullName evidence="2">Uncharacterized protein</fullName>
    </submittedName>
</protein>
<keyword evidence="3" id="KW-1185">Reference proteome</keyword>
<proteinExistence type="predicted"/>
<keyword evidence="1" id="KW-1133">Transmembrane helix</keyword>
<gene>
    <name evidence="2" type="ORF">BDQ12DRAFT_683959</name>
</gene>
<accession>A0A5C3LYT0</accession>
<evidence type="ECO:0000313" key="3">
    <source>
        <dbReference type="Proteomes" id="UP000308652"/>
    </source>
</evidence>
<dbReference type="AlphaFoldDB" id="A0A5C3LYT0"/>
<feature type="transmembrane region" description="Helical" evidence="1">
    <location>
        <begin position="26"/>
        <end position="46"/>
    </location>
</feature>
<organism evidence="2 3">
    <name type="scientific">Crucibulum laeve</name>
    <dbReference type="NCBI Taxonomy" id="68775"/>
    <lineage>
        <taxon>Eukaryota</taxon>
        <taxon>Fungi</taxon>
        <taxon>Dikarya</taxon>
        <taxon>Basidiomycota</taxon>
        <taxon>Agaricomycotina</taxon>
        <taxon>Agaricomycetes</taxon>
        <taxon>Agaricomycetidae</taxon>
        <taxon>Agaricales</taxon>
        <taxon>Agaricineae</taxon>
        <taxon>Nidulariaceae</taxon>
        <taxon>Crucibulum</taxon>
    </lineage>
</organism>
<dbReference type="Proteomes" id="UP000308652">
    <property type="component" value="Unassembled WGS sequence"/>
</dbReference>
<name>A0A5C3LYT0_9AGAR</name>
<evidence type="ECO:0000313" key="2">
    <source>
        <dbReference type="EMBL" id="TFK38090.1"/>
    </source>
</evidence>
<evidence type="ECO:0000256" key="1">
    <source>
        <dbReference type="SAM" id="Phobius"/>
    </source>
</evidence>